<proteinExistence type="predicted"/>
<sequence length="101" mass="11267">MANSLLTCDNWILYFHPFELLVYVNGIWTFGICLLSMGSQRLSFIISLNSSSCSEVLGTDNRSRTRGFLVYLVLVLGVCDSTGVNRTDNNEIGKRISGRLL</sequence>
<organism evidence="2 3">
    <name type="scientific">Gigaspora rosea</name>
    <dbReference type="NCBI Taxonomy" id="44941"/>
    <lineage>
        <taxon>Eukaryota</taxon>
        <taxon>Fungi</taxon>
        <taxon>Fungi incertae sedis</taxon>
        <taxon>Mucoromycota</taxon>
        <taxon>Glomeromycotina</taxon>
        <taxon>Glomeromycetes</taxon>
        <taxon>Diversisporales</taxon>
        <taxon>Gigasporaceae</taxon>
        <taxon>Gigaspora</taxon>
    </lineage>
</organism>
<comment type="caution">
    <text evidence="2">The sequence shown here is derived from an EMBL/GenBank/DDBJ whole genome shotgun (WGS) entry which is preliminary data.</text>
</comment>
<keyword evidence="1" id="KW-0472">Membrane</keyword>
<protein>
    <submittedName>
        <fullName evidence="2">Uncharacterized protein</fullName>
    </submittedName>
</protein>
<gene>
    <name evidence="2" type="ORF">C2G38_2136750</name>
</gene>
<evidence type="ECO:0000256" key="1">
    <source>
        <dbReference type="SAM" id="Phobius"/>
    </source>
</evidence>
<accession>A0A397W5X7</accession>
<name>A0A397W5X7_9GLOM</name>
<dbReference type="EMBL" id="QKWP01000032">
    <property type="protein sequence ID" value="RIB29668.1"/>
    <property type="molecule type" value="Genomic_DNA"/>
</dbReference>
<evidence type="ECO:0000313" key="2">
    <source>
        <dbReference type="EMBL" id="RIB29668.1"/>
    </source>
</evidence>
<reference evidence="2 3" key="1">
    <citation type="submission" date="2018-06" db="EMBL/GenBank/DDBJ databases">
        <title>Comparative genomics reveals the genomic features of Rhizophagus irregularis, R. cerebriforme, R. diaphanum and Gigaspora rosea, and their symbiotic lifestyle signature.</title>
        <authorList>
            <person name="Morin E."/>
            <person name="San Clemente H."/>
            <person name="Chen E.C.H."/>
            <person name="De La Providencia I."/>
            <person name="Hainaut M."/>
            <person name="Kuo A."/>
            <person name="Kohler A."/>
            <person name="Murat C."/>
            <person name="Tang N."/>
            <person name="Roy S."/>
            <person name="Loubradou J."/>
            <person name="Henrissat B."/>
            <person name="Grigoriev I.V."/>
            <person name="Corradi N."/>
            <person name="Roux C."/>
            <person name="Martin F.M."/>
        </authorList>
    </citation>
    <scope>NUCLEOTIDE SEQUENCE [LARGE SCALE GENOMIC DNA]</scope>
    <source>
        <strain evidence="2 3">DAOM 194757</strain>
    </source>
</reference>
<evidence type="ECO:0000313" key="3">
    <source>
        <dbReference type="Proteomes" id="UP000266673"/>
    </source>
</evidence>
<feature type="transmembrane region" description="Helical" evidence="1">
    <location>
        <begin position="20"/>
        <end position="38"/>
    </location>
</feature>
<dbReference type="Proteomes" id="UP000266673">
    <property type="component" value="Unassembled WGS sequence"/>
</dbReference>
<keyword evidence="1" id="KW-0812">Transmembrane</keyword>
<keyword evidence="3" id="KW-1185">Reference proteome</keyword>
<keyword evidence="1" id="KW-1133">Transmembrane helix</keyword>
<dbReference type="AlphaFoldDB" id="A0A397W5X7"/>